<name>A0A239IMF9_9ACTN</name>
<dbReference type="InterPro" id="IPR036597">
    <property type="entry name" value="Fido-like_dom_sf"/>
</dbReference>
<dbReference type="Pfam" id="PF02661">
    <property type="entry name" value="Fic"/>
    <property type="match status" value="1"/>
</dbReference>
<evidence type="ECO:0000259" key="1">
    <source>
        <dbReference type="PROSITE" id="PS51459"/>
    </source>
</evidence>
<dbReference type="AlphaFoldDB" id="A0A239IMF9"/>
<reference evidence="2 3" key="1">
    <citation type="submission" date="2017-06" db="EMBL/GenBank/DDBJ databases">
        <authorList>
            <person name="Kim H.J."/>
            <person name="Triplett B.A."/>
        </authorList>
    </citation>
    <scope>NUCLEOTIDE SEQUENCE [LARGE SCALE GENOMIC DNA]</scope>
    <source>
        <strain evidence="2 3">CGMCC 4.1858</strain>
    </source>
</reference>
<dbReference type="Gene3D" id="1.10.3290.10">
    <property type="entry name" value="Fido-like domain"/>
    <property type="match status" value="1"/>
</dbReference>
<accession>A0A239IMF9</accession>
<dbReference type="SUPFAM" id="SSF140931">
    <property type="entry name" value="Fic-like"/>
    <property type="match status" value="1"/>
</dbReference>
<sequence>MTESAVGGEQPLSLTARAARAYLDVCFFHPFDDGNARCAFLALVFVLAREGVALNGVGLLRRIAFRADDPQDALTLVRYIDAHLAETRRSVALGSQPYR</sequence>
<dbReference type="EMBL" id="FZOF01000011">
    <property type="protein sequence ID" value="SNS94739.1"/>
    <property type="molecule type" value="Genomic_DNA"/>
</dbReference>
<evidence type="ECO:0000313" key="3">
    <source>
        <dbReference type="Proteomes" id="UP000198280"/>
    </source>
</evidence>
<feature type="domain" description="Fido" evidence="1">
    <location>
        <begin position="1"/>
        <end position="93"/>
    </location>
</feature>
<evidence type="ECO:0000313" key="2">
    <source>
        <dbReference type="EMBL" id="SNS94739.1"/>
    </source>
</evidence>
<dbReference type="InterPro" id="IPR003812">
    <property type="entry name" value="Fido"/>
</dbReference>
<proteinExistence type="predicted"/>
<gene>
    <name evidence="2" type="ORF">SAMN05216252_11129</name>
</gene>
<organism evidence="2 3">
    <name type="scientific">Actinacidiphila glaucinigra</name>
    <dbReference type="NCBI Taxonomy" id="235986"/>
    <lineage>
        <taxon>Bacteria</taxon>
        <taxon>Bacillati</taxon>
        <taxon>Actinomycetota</taxon>
        <taxon>Actinomycetes</taxon>
        <taxon>Kitasatosporales</taxon>
        <taxon>Streptomycetaceae</taxon>
        <taxon>Actinacidiphila</taxon>
    </lineage>
</organism>
<dbReference type="Proteomes" id="UP000198280">
    <property type="component" value="Unassembled WGS sequence"/>
</dbReference>
<protein>
    <submittedName>
        <fullName evidence="2">Fic/DOC family protein</fullName>
    </submittedName>
</protein>
<keyword evidence="3" id="KW-1185">Reference proteome</keyword>
<dbReference type="PROSITE" id="PS51459">
    <property type="entry name" value="FIDO"/>
    <property type="match status" value="1"/>
</dbReference>